<reference evidence="1 2" key="1">
    <citation type="submission" date="2014-08" db="EMBL/GenBank/DDBJ databases">
        <authorList>
            <person name="Bunnell A."/>
            <person name="Chain P.S."/>
            <person name="Chertkov O."/>
            <person name="Currie B.J."/>
            <person name="Daligault H.E."/>
            <person name="Davenport K.W."/>
            <person name="Davis C."/>
            <person name="Gleasner C.D."/>
            <person name="Johnson S.L."/>
            <person name="Kaestli M."/>
            <person name="Koren S."/>
            <person name="Kunde Y.A."/>
            <person name="Mayo M."/>
            <person name="McMurry K.K."/>
            <person name="Price E.P."/>
            <person name="Reitenga K.G."/>
            <person name="Robison R."/>
            <person name="Rosovitz M.J."/>
            <person name="Sarovich D.S."/>
            <person name="Teshima H."/>
        </authorList>
    </citation>
    <scope>NUCLEOTIDE SEQUENCE [LARGE SCALE GENOMIC DNA]</scope>
    <source>
        <strain evidence="1 2">MSHR44</strain>
    </source>
</reference>
<sequence>MKLNNERFLIGTRGWYVAEAKRASTGVARATLHNATWEMSVSGTPTSVARERNPL</sequence>
<gene>
    <name evidence="1" type="ORF">Y036_6017</name>
</gene>
<evidence type="ECO:0000313" key="2">
    <source>
        <dbReference type="Proteomes" id="UP000030475"/>
    </source>
</evidence>
<accession>A0AA40JIV2</accession>
<evidence type="ECO:0000313" key="1">
    <source>
        <dbReference type="EMBL" id="KGX17108.1"/>
    </source>
</evidence>
<dbReference type="Proteomes" id="UP000030475">
    <property type="component" value="Unassembled WGS sequence"/>
</dbReference>
<dbReference type="RefSeq" id="WP_196217376.1">
    <property type="nucleotide sequence ID" value="NZ_KN323090.1"/>
</dbReference>
<dbReference type="EMBL" id="JQIM01000007">
    <property type="protein sequence ID" value="KGX17108.1"/>
    <property type="molecule type" value="Genomic_DNA"/>
</dbReference>
<name>A0AA40JIV2_BURPE</name>
<organism evidence="1 2">
    <name type="scientific">Burkholderia pseudomallei</name>
    <name type="common">Pseudomonas pseudomallei</name>
    <dbReference type="NCBI Taxonomy" id="28450"/>
    <lineage>
        <taxon>Bacteria</taxon>
        <taxon>Pseudomonadati</taxon>
        <taxon>Pseudomonadota</taxon>
        <taxon>Betaproteobacteria</taxon>
        <taxon>Burkholderiales</taxon>
        <taxon>Burkholderiaceae</taxon>
        <taxon>Burkholderia</taxon>
        <taxon>pseudomallei group</taxon>
    </lineage>
</organism>
<dbReference type="AlphaFoldDB" id="A0AA40JIV2"/>
<proteinExistence type="predicted"/>
<protein>
    <submittedName>
        <fullName evidence="1">Uncharacterized protein</fullName>
    </submittedName>
</protein>
<comment type="caution">
    <text evidence="1">The sequence shown here is derived from an EMBL/GenBank/DDBJ whole genome shotgun (WGS) entry which is preliminary data.</text>
</comment>